<feature type="compositionally biased region" description="Basic residues" evidence="1">
    <location>
        <begin position="1"/>
        <end position="26"/>
    </location>
</feature>
<evidence type="ECO:0000256" key="1">
    <source>
        <dbReference type="SAM" id="MobiDB-lite"/>
    </source>
</evidence>
<organism evidence="2 3">
    <name type="scientific">Thalassiosira oceanica</name>
    <name type="common">Marine diatom</name>
    <dbReference type="NCBI Taxonomy" id="159749"/>
    <lineage>
        <taxon>Eukaryota</taxon>
        <taxon>Sar</taxon>
        <taxon>Stramenopiles</taxon>
        <taxon>Ochrophyta</taxon>
        <taxon>Bacillariophyta</taxon>
        <taxon>Coscinodiscophyceae</taxon>
        <taxon>Thalassiosirophycidae</taxon>
        <taxon>Thalassiosirales</taxon>
        <taxon>Thalassiosiraceae</taxon>
        <taxon>Thalassiosira</taxon>
    </lineage>
</organism>
<feature type="region of interest" description="Disordered" evidence="1">
    <location>
        <begin position="1"/>
        <end position="84"/>
    </location>
</feature>
<feature type="region of interest" description="Disordered" evidence="1">
    <location>
        <begin position="153"/>
        <end position="173"/>
    </location>
</feature>
<evidence type="ECO:0000313" key="3">
    <source>
        <dbReference type="Proteomes" id="UP000266841"/>
    </source>
</evidence>
<feature type="region of interest" description="Disordered" evidence="1">
    <location>
        <begin position="276"/>
        <end position="297"/>
    </location>
</feature>
<name>K0TD67_THAOC</name>
<dbReference type="EMBL" id="AGNL01002959">
    <property type="protein sequence ID" value="EJK75385.1"/>
    <property type="molecule type" value="Genomic_DNA"/>
</dbReference>
<feature type="compositionally biased region" description="Basic and acidic residues" evidence="1">
    <location>
        <begin position="61"/>
        <end position="84"/>
    </location>
</feature>
<accession>K0TD67</accession>
<sequence length="403" mass="44156">MPAAAHRRPHAHAHCPRRGQARRAHAPRAPPFPGPPRQPASGEGPQGPEKGARAPRLKTSRKLEETDKGHQGEHEAFGRSDVDPARPLRIAAVGGGARGHASRFGPPACEEVHRGDAVRVGERMVHDCVTFCTAHYASIIEAAANKRRTMREQRRGDWRRRGVRSPGDGNRNPRWRLRLRALGSGGGAGGVLGRLGLDNPQNRRIIPRQFNPRDRVGSFPMAFNQGERRAVDAGLNTVSCTSNSGSWGQAWRRHQCEEGVPARPPSQRMYEAISASSPAVPTNEEIRTPPAPSPHSRDEYVWKYAGMCDVSPRERGLQGLGVTSIRSTSAPRSTSVAPLRYLSISTWAYRGAEEARAGRAGGTKPDEEAIYALIFAILHCLSPNLHPPCISQIIIRQRLILTY</sequence>
<protein>
    <submittedName>
        <fullName evidence="2">Uncharacterized protein</fullName>
    </submittedName>
</protein>
<evidence type="ECO:0000313" key="2">
    <source>
        <dbReference type="EMBL" id="EJK75385.1"/>
    </source>
</evidence>
<feature type="compositionally biased region" description="Pro residues" evidence="1">
    <location>
        <begin position="28"/>
        <end position="38"/>
    </location>
</feature>
<dbReference type="Proteomes" id="UP000266841">
    <property type="component" value="Unassembled WGS sequence"/>
</dbReference>
<dbReference type="AlphaFoldDB" id="K0TD67"/>
<reference evidence="2 3" key="1">
    <citation type="journal article" date="2012" name="Genome Biol.">
        <title>Genome and low-iron response of an oceanic diatom adapted to chronic iron limitation.</title>
        <authorList>
            <person name="Lommer M."/>
            <person name="Specht M."/>
            <person name="Roy A.S."/>
            <person name="Kraemer L."/>
            <person name="Andreson R."/>
            <person name="Gutowska M.A."/>
            <person name="Wolf J."/>
            <person name="Bergner S.V."/>
            <person name="Schilhabel M.B."/>
            <person name="Klostermeier U.C."/>
            <person name="Beiko R.G."/>
            <person name="Rosenstiel P."/>
            <person name="Hippler M."/>
            <person name="Laroche J."/>
        </authorList>
    </citation>
    <scope>NUCLEOTIDE SEQUENCE [LARGE SCALE GENOMIC DNA]</scope>
    <source>
        <strain evidence="2 3">CCMP1005</strain>
    </source>
</reference>
<comment type="caution">
    <text evidence="2">The sequence shown here is derived from an EMBL/GenBank/DDBJ whole genome shotgun (WGS) entry which is preliminary data.</text>
</comment>
<keyword evidence="3" id="KW-1185">Reference proteome</keyword>
<gene>
    <name evidence="2" type="ORF">THAOC_02888</name>
</gene>
<proteinExistence type="predicted"/>